<protein>
    <submittedName>
        <fullName evidence="2">Uncharacterized protein</fullName>
    </submittedName>
</protein>
<feature type="transmembrane region" description="Helical" evidence="1">
    <location>
        <begin position="101"/>
        <end position="117"/>
    </location>
</feature>
<dbReference type="AlphaFoldDB" id="A0A0U1P3I6"/>
<keyword evidence="3" id="KW-1185">Reference proteome</keyword>
<dbReference type="Proteomes" id="UP000199087">
    <property type="component" value="Unassembled WGS sequence"/>
</dbReference>
<evidence type="ECO:0000256" key="1">
    <source>
        <dbReference type="SAM" id="Phobius"/>
    </source>
</evidence>
<name>A0A0U1P3I6_9BACI</name>
<gene>
    <name evidence="2" type="ORF">BN000_04866</name>
</gene>
<accession>A0A0U1P3I6</accession>
<evidence type="ECO:0000313" key="3">
    <source>
        <dbReference type="Proteomes" id="UP000199087"/>
    </source>
</evidence>
<dbReference type="OrthoDB" id="2087553at2"/>
<feature type="transmembrane region" description="Helical" evidence="1">
    <location>
        <begin position="76"/>
        <end position="95"/>
    </location>
</feature>
<dbReference type="RefSeq" id="WP_090639122.1">
    <property type="nucleotide sequence ID" value="NZ_CVRB01000005.1"/>
</dbReference>
<proteinExistence type="predicted"/>
<reference evidence="3" key="1">
    <citation type="submission" date="2015-05" db="EMBL/GenBank/DDBJ databases">
        <authorList>
            <person name="Urmite Genomes"/>
        </authorList>
    </citation>
    <scope>NUCLEOTIDE SEQUENCE [LARGE SCALE GENOMIC DNA]</scope>
    <source>
        <strain evidence="3">LF1</strain>
    </source>
</reference>
<feature type="transmembrane region" description="Helical" evidence="1">
    <location>
        <begin position="44"/>
        <end position="64"/>
    </location>
</feature>
<keyword evidence="1" id="KW-0812">Transmembrane</keyword>
<keyword evidence="1" id="KW-0472">Membrane</keyword>
<dbReference type="EMBL" id="CVRB01000005">
    <property type="protein sequence ID" value="CRK84816.1"/>
    <property type="molecule type" value="Genomic_DNA"/>
</dbReference>
<organism evidence="2 3">
    <name type="scientific">Neobacillus massiliamazoniensis</name>
    <dbReference type="NCBI Taxonomy" id="1499688"/>
    <lineage>
        <taxon>Bacteria</taxon>
        <taxon>Bacillati</taxon>
        <taxon>Bacillota</taxon>
        <taxon>Bacilli</taxon>
        <taxon>Bacillales</taxon>
        <taxon>Bacillaceae</taxon>
        <taxon>Neobacillus</taxon>
    </lineage>
</organism>
<evidence type="ECO:0000313" key="2">
    <source>
        <dbReference type="EMBL" id="CRK84816.1"/>
    </source>
</evidence>
<feature type="transmembrane region" description="Helical" evidence="1">
    <location>
        <begin position="129"/>
        <end position="149"/>
    </location>
</feature>
<sequence>MSIIILVCGLVLMSLLIAIKNDVIKNVSFRDVRGKKRLDRILKFVRLAPFLAIVVIGILIVTYLKTKYYIRLSHAWLVVQFWMLSAIYYYLFMISNRKSKLSIIGLVLSFAIAFYITPLNHYESVFNHIYTLIPNIFALIMLSISYIIIGDLLNTDTKEKNKT</sequence>
<keyword evidence="1" id="KW-1133">Transmembrane helix</keyword>